<organism evidence="2 3">
    <name type="scientific">Paenibacillus alvei</name>
    <name type="common">Bacillus alvei</name>
    <dbReference type="NCBI Taxonomy" id="44250"/>
    <lineage>
        <taxon>Bacteria</taxon>
        <taxon>Bacillati</taxon>
        <taxon>Bacillota</taxon>
        <taxon>Bacilli</taxon>
        <taxon>Bacillales</taxon>
        <taxon>Paenibacillaceae</taxon>
        <taxon>Paenibacillus</taxon>
    </lineage>
</organism>
<dbReference type="Proteomes" id="UP001527181">
    <property type="component" value="Unassembled WGS sequence"/>
</dbReference>
<dbReference type="EMBL" id="JAMDNP010000050">
    <property type="protein sequence ID" value="MCY9763153.1"/>
    <property type="molecule type" value="Genomic_DNA"/>
</dbReference>
<reference evidence="2 3" key="1">
    <citation type="submission" date="2022-05" db="EMBL/GenBank/DDBJ databases">
        <title>Genome Sequencing of Bee-Associated Microbes.</title>
        <authorList>
            <person name="Dunlap C."/>
        </authorList>
    </citation>
    <scope>NUCLEOTIDE SEQUENCE [LARGE SCALE GENOMIC DNA]</scope>
    <source>
        <strain evidence="2 3">NRRL B-04010</strain>
    </source>
</reference>
<evidence type="ECO:0000256" key="1">
    <source>
        <dbReference type="SAM" id="SignalP"/>
    </source>
</evidence>
<comment type="caution">
    <text evidence="2">The sequence shown here is derived from an EMBL/GenBank/DDBJ whole genome shotgun (WGS) entry which is preliminary data.</text>
</comment>
<keyword evidence="1" id="KW-0732">Signal</keyword>
<feature type="chain" id="PRO_5045368016" evidence="1">
    <location>
        <begin position="27"/>
        <end position="260"/>
    </location>
</feature>
<feature type="signal peptide" evidence="1">
    <location>
        <begin position="1"/>
        <end position="26"/>
    </location>
</feature>
<evidence type="ECO:0000313" key="3">
    <source>
        <dbReference type="Proteomes" id="UP001527181"/>
    </source>
</evidence>
<name>A0ABT4H2Z9_PAEAL</name>
<evidence type="ECO:0000313" key="2">
    <source>
        <dbReference type="EMBL" id="MCY9763153.1"/>
    </source>
</evidence>
<proteinExistence type="predicted"/>
<gene>
    <name evidence="2" type="ORF">M5X12_21710</name>
</gene>
<sequence length="260" mass="28243">MKMRIGSIFAFVLVISLITSSISAFAAPSYITKTWTQSNDVVAGGEKIGTVTTSYTYERQKDSDNSILVDLVVSKHYDLLPIATEIQKQEFKDDNKRYKINVTEDKEYYVNGKKLTQQELSTPINNVAPMSFASSQDTGGIPSVSHYYGDYTNYHLASYSDLNIMGGPQGKNHQANGKVTNAYVQRAMSSIDSFTGSYNSMNTSRELFLQAAGIAIVTVEGIITAIAAGLAGASAAAACYSSFQDCKSALEKTCAYIDKI</sequence>
<accession>A0ABT4H2Z9</accession>
<keyword evidence="3" id="KW-1185">Reference proteome</keyword>
<dbReference type="RefSeq" id="WP_268600232.1">
    <property type="nucleotide sequence ID" value="NZ_JAMDNP010000050.1"/>
</dbReference>
<protein>
    <submittedName>
        <fullName evidence="2">Uncharacterized protein</fullName>
    </submittedName>
</protein>